<comment type="caution">
    <text evidence="1">The sequence shown here is derived from an EMBL/GenBank/DDBJ whole genome shotgun (WGS) entry which is preliminary data.</text>
</comment>
<evidence type="ECO:0000313" key="1">
    <source>
        <dbReference type="EMBL" id="HIZ17909.1"/>
    </source>
</evidence>
<dbReference type="InterPro" id="IPR013321">
    <property type="entry name" value="Arc_rbn_hlx_hlx"/>
</dbReference>
<gene>
    <name evidence="1" type="ORF">IAA22_02195</name>
</gene>
<name>A0A9D2IP05_9ACTN</name>
<dbReference type="Pfam" id="PF04221">
    <property type="entry name" value="RelB"/>
    <property type="match status" value="1"/>
</dbReference>
<proteinExistence type="predicted"/>
<sequence length="81" mass="9193">MSSQLATRVEDAEAERFRETTRLLGTTPADAMRIFVSAFNAHRGFPFEVRLPEPKVEAFATEREAADFSDRLALRMMSDAR</sequence>
<evidence type="ECO:0000313" key="2">
    <source>
        <dbReference type="Proteomes" id="UP000824029"/>
    </source>
</evidence>
<dbReference type="AlphaFoldDB" id="A0A9D2IP05"/>
<dbReference type="EMBL" id="DXBZ01000043">
    <property type="protein sequence ID" value="HIZ17909.1"/>
    <property type="molecule type" value="Genomic_DNA"/>
</dbReference>
<dbReference type="Gene3D" id="1.10.1220.10">
    <property type="entry name" value="Met repressor-like"/>
    <property type="match status" value="1"/>
</dbReference>
<accession>A0A9D2IP05</accession>
<dbReference type="InterPro" id="IPR007337">
    <property type="entry name" value="RelB/DinJ"/>
</dbReference>
<reference evidence="1" key="1">
    <citation type="journal article" date="2021" name="PeerJ">
        <title>Extensive microbial diversity within the chicken gut microbiome revealed by metagenomics and culture.</title>
        <authorList>
            <person name="Gilroy R."/>
            <person name="Ravi A."/>
            <person name="Getino M."/>
            <person name="Pursley I."/>
            <person name="Horton D.L."/>
            <person name="Alikhan N.F."/>
            <person name="Baker D."/>
            <person name="Gharbi K."/>
            <person name="Hall N."/>
            <person name="Watson M."/>
            <person name="Adriaenssens E.M."/>
            <person name="Foster-Nyarko E."/>
            <person name="Jarju S."/>
            <person name="Secka A."/>
            <person name="Antonio M."/>
            <person name="Oren A."/>
            <person name="Chaudhuri R.R."/>
            <person name="La Ragione R."/>
            <person name="Hildebrand F."/>
            <person name="Pallen M.J."/>
        </authorList>
    </citation>
    <scope>NUCLEOTIDE SEQUENCE</scope>
    <source>
        <strain evidence="1">ChiHecolR3B27-1887</strain>
    </source>
</reference>
<dbReference type="GO" id="GO:0006355">
    <property type="term" value="P:regulation of DNA-templated transcription"/>
    <property type="evidence" value="ECO:0007669"/>
    <property type="project" value="InterPro"/>
</dbReference>
<dbReference type="Proteomes" id="UP000824029">
    <property type="component" value="Unassembled WGS sequence"/>
</dbReference>
<reference evidence="1" key="2">
    <citation type="submission" date="2021-04" db="EMBL/GenBank/DDBJ databases">
        <authorList>
            <person name="Gilroy R."/>
        </authorList>
    </citation>
    <scope>NUCLEOTIDE SEQUENCE</scope>
    <source>
        <strain evidence="1">ChiHecolR3B27-1887</strain>
    </source>
</reference>
<organism evidence="1 2">
    <name type="scientific">Candidatus Olsenella stercoravium</name>
    <dbReference type="NCBI Taxonomy" id="2838713"/>
    <lineage>
        <taxon>Bacteria</taxon>
        <taxon>Bacillati</taxon>
        <taxon>Actinomycetota</taxon>
        <taxon>Coriobacteriia</taxon>
        <taxon>Coriobacteriales</taxon>
        <taxon>Atopobiaceae</taxon>
        <taxon>Olsenella</taxon>
    </lineage>
</organism>
<protein>
    <submittedName>
        <fullName evidence="1">Type II toxin-antitoxin system RelB/DinJ family antitoxin</fullName>
    </submittedName>
</protein>